<keyword evidence="12" id="KW-0472">Membrane</keyword>
<organism evidence="18 19">
    <name type="scientific">Tieghemostelium lacteum</name>
    <name type="common">Slime mold</name>
    <name type="synonym">Dictyostelium lacteum</name>
    <dbReference type="NCBI Taxonomy" id="361077"/>
    <lineage>
        <taxon>Eukaryota</taxon>
        <taxon>Amoebozoa</taxon>
        <taxon>Evosea</taxon>
        <taxon>Eumycetozoa</taxon>
        <taxon>Dictyostelia</taxon>
        <taxon>Dictyosteliales</taxon>
        <taxon>Raperosteliaceae</taxon>
        <taxon>Tieghemostelium</taxon>
    </lineage>
</organism>
<dbReference type="Pfam" id="PF00164">
    <property type="entry name" value="Ribosom_S12_S23"/>
    <property type="match status" value="1"/>
</dbReference>
<keyword evidence="9" id="KW-0106">Calcium</keyword>
<feature type="compositionally biased region" description="Low complexity" evidence="14">
    <location>
        <begin position="535"/>
        <end position="554"/>
    </location>
</feature>
<keyword evidence="4" id="KW-1003">Cell membrane</keyword>
<comment type="subcellular location">
    <subcellularLocation>
        <location evidence="2">Cell membrane</location>
        <topology evidence="2">Peripheral membrane protein</topology>
        <orientation evidence="2">Cytoplasmic side</orientation>
    </subcellularLocation>
    <subcellularLocation>
        <location evidence="1">Endosome membrane</location>
        <topology evidence="1">Peripheral membrane protein</topology>
        <orientation evidence="1">Cytoplasmic side</orientation>
    </subcellularLocation>
</comment>
<dbReference type="SMART" id="SM00027">
    <property type="entry name" value="EH"/>
    <property type="match status" value="1"/>
</dbReference>
<dbReference type="GO" id="GO:0005509">
    <property type="term" value="F:calcium ion binding"/>
    <property type="evidence" value="ECO:0007669"/>
    <property type="project" value="InterPro"/>
</dbReference>
<dbReference type="Proteomes" id="UP000076078">
    <property type="component" value="Unassembled WGS sequence"/>
</dbReference>
<dbReference type="InterPro" id="IPR005680">
    <property type="entry name" value="Ribosomal_uS12_euk/arc"/>
</dbReference>
<evidence type="ECO:0000256" key="4">
    <source>
        <dbReference type="ARBA" id="ARBA00022475"/>
    </source>
</evidence>
<feature type="domain" description="EF-hand" evidence="16">
    <location>
        <begin position="462"/>
        <end position="497"/>
    </location>
</feature>
<dbReference type="SUPFAM" id="SSF47473">
    <property type="entry name" value="EF-hand"/>
    <property type="match status" value="1"/>
</dbReference>
<dbReference type="Pfam" id="PF16880">
    <property type="entry name" value="EHD_N"/>
    <property type="match status" value="1"/>
</dbReference>
<dbReference type="InParanoid" id="A0A151Z511"/>
<evidence type="ECO:0000256" key="1">
    <source>
        <dbReference type="ARBA" id="ARBA00004125"/>
    </source>
</evidence>
<evidence type="ECO:0000313" key="19">
    <source>
        <dbReference type="Proteomes" id="UP000076078"/>
    </source>
</evidence>
<dbReference type="Gene3D" id="1.10.238.10">
    <property type="entry name" value="EF-hand"/>
    <property type="match status" value="1"/>
</dbReference>
<dbReference type="InterPro" id="IPR030381">
    <property type="entry name" value="G_DYNAMIN_dom"/>
</dbReference>
<dbReference type="InterPro" id="IPR040990">
    <property type="entry name" value="DUF5600"/>
</dbReference>
<comment type="similarity">
    <text evidence="3">Belongs to the universal ribosomal protein uS12 family.</text>
</comment>
<dbReference type="Pfam" id="PF00350">
    <property type="entry name" value="Dynamin_N"/>
    <property type="match status" value="1"/>
</dbReference>
<evidence type="ECO:0000256" key="9">
    <source>
        <dbReference type="ARBA" id="ARBA00022837"/>
    </source>
</evidence>
<dbReference type="STRING" id="361077.A0A151Z511"/>
<evidence type="ECO:0000256" key="11">
    <source>
        <dbReference type="ARBA" id="ARBA00022980"/>
    </source>
</evidence>
<dbReference type="CDD" id="cd09913">
    <property type="entry name" value="EHD"/>
    <property type="match status" value="1"/>
</dbReference>
<gene>
    <name evidence="18" type="ORF">DLAC_10254</name>
</gene>
<evidence type="ECO:0000259" key="15">
    <source>
        <dbReference type="PROSITE" id="PS50031"/>
    </source>
</evidence>
<dbReference type="GO" id="GO:0055038">
    <property type="term" value="C:recycling endosome membrane"/>
    <property type="evidence" value="ECO:0007669"/>
    <property type="project" value="UniProtKB-SubCell"/>
</dbReference>
<dbReference type="InterPro" id="IPR002048">
    <property type="entry name" value="EF_hand_dom"/>
</dbReference>
<dbReference type="PROSITE" id="PS51718">
    <property type="entry name" value="G_DYNAMIN_2"/>
    <property type="match status" value="1"/>
</dbReference>
<evidence type="ECO:0000256" key="5">
    <source>
        <dbReference type="ARBA" id="ARBA00022553"/>
    </source>
</evidence>
<dbReference type="InterPro" id="IPR018247">
    <property type="entry name" value="EF_Hand_1_Ca_BS"/>
</dbReference>
<evidence type="ECO:0000256" key="10">
    <source>
        <dbReference type="ARBA" id="ARBA00022840"/>
    </source>
</evidence>
<dbReference type="CDD" id="cd03367">
    <property type="entry name" value="Ribosomal_S23"/>
    <property type="match status" value="1"/>
</dbReference>
<evidence type="ECO:0000256" key="13">
    <source>
        <dbReference type="ARBA" id="ARBA00023274"/>
    </source>
</evidence>
<dbReference type="PROSITE" id="PS00055">
    <property type="entry name" value="RIBOSOMAL_S12"/>
    <property type="match status" value="1"/>
</dbReference>
<dbReference type="FunFam" id="2.40.50.140:FF:000007">
    <property type="entry name" value="40S ribosomal protein S23"/>
    <property type="match status" value="1"/>
</dbReference>
<dbReference type="Pfam" id="PF18150">
    <property type="entry name" value="DUF5600"/>
    <property type="match status" value="1"/>
</dbReference>
<keyword evidence="11" id="KW-0689">Ribosomal protein</keyword>
<dbReference type="OMA" id="LMIGQYS"/>
<dbReference type="InterPro" id="IPR027417">
    <property type="entry name" value="P-loop_NTPase"/>
</dbReference>
<dbReference type="GO" id="GO:0016197">
    <property type="term" value="P:endosomal transport"/>
    <property type="evidence" value="ECO:0007669"/>
    <property type="project" value="TreeGrafter"/>
</dbReference>
<keyword evidence="13" id="KW-0687">Ribonucleoprotein</keyword>
<feature type="region of interest" description="Disordered" evidence="14">
    <location>
        <begin position="522"/>
        <end position="581"/>
    </location>
</feature>
<keyword evidence="10" id="KW-0067">ATP-binding</keyword>
<feature type="domain" description="EH" evidence="15">
    <location>
        <begin position="430"/>
        <end position="518"/>
    </location>
</feature>
<dbReference type="GO" id="GO:0006412">
    <property type="term" value="P:translation"/>
    <property type="evidence" value="ECO:0007669"/>
    <property type="project" value="InterPro"/>
</dbReference>
<dbReference type="Gene3D" id="2.40.50.140">
    <property type="entry name" value="Nucleic acid-binding proteins"/>
    <property type="match status" value="1"/>
</dbReference>
<evidence type="ECO:0000256" key="2">
    <source>
        <dbReference type="ARBA" id="ARBA00004413"/>
    </source>
</evidence>
<dbReference type="Pfam" id="PF12763">
    <property type="entry name" value="EH"/>
    <property type="match status" value="1"/>
</dbReference>
<proteinExistence type="inferred from homology"/>
<keyword evidence="7" id="KW-0547">Nucleotide-binding</keyword>
<comment type="caution">
    <text evidence="18">The sequence shown here is derived from an EMBL/GenBank/DDBJ whole genome shotgun (WGS) entry which is preliminary data.</text>
</comment>
<dbReference type="OrthoDB" id="1716625at2759"/>
<dbReference type="PROSITE" id="PS50222">
    <property type="entry name" value="EF_HAND_2"/>
    <property type="match status" value="1"/>
</dbReference>
<accession>A0A151Z511</accession>
<dbReference type="AlphaFoldDB" id="A0A151Z511"/>
<dbReference type="FunFam" id="3.40.50.300:FF:000147">
    <property type="entry name" value="EH domain-containing protein 1"/>
    <property type="match status" value="1"/>
</dbReference>
<dbReference type="InterPro" id="IPR011992">
    <property type="entry name" value="EF-hand-dom_pair"/>
</dbReference>
<dbReference type="Gene3D" id="1.10.268.20">
    <property type="match status" value="1"/>
</dbReference>
<evidence type="ECO:0000256" key="14">
    <source>
        <dbReference type="SAM" id="MobiDB-lite"/>
    </source>
</evidence>
<keyword evidence="6" id="KW-0479">Metal-binding</keyword>
<dbReference type="InterPro" id="IPR031692">
    <property type="entry name" value="EHD_N"/>
</dbReference>
<name>A0A151Z511_TIELA</name>
<evidence type="ECO:0000259" key="17">
    <source>
        <dbReference type="PROSITE" id="PS51718"/>
    </source>
</evidence>
<dbReference type="InterPro" id="IPR012340">
    <property type="entry name" value="NA-bd_OB-fold"/>
</dbReference>
<dbReference type="GO" id="GO:0005524">
    <property type="term" value="F:ATP binding"/>
    <property type="evidence" value="ECO:0007669"/>
    <property type="project" value="UniProtKB-KW"/>
</dbReference>
<keyword evidence="5" id="KW-0597">Phosphoprotein</keyword>
<dbReference type="PANTHER" id="PTHR11216:SF31">
    <property type="entry name" value="AT21416P"/>
    <property type="match status" value="1"/>
</dbReference>
<dbReference type="Gene3D" id="3.40.50.300">
    <property type="entry name" value="P-loop containing nucleotide triphosphate hydrolases"/>
    <property type="match status" value="1"/>
</dbReference>
<reference evidence="18 19" key="1">
    <citation type="submission" date="2015-12" db="EMBL/GenBank/DDBJ databases">
        <title>Dictyostelia acquired genes for synthesis and detection of signals that induce cell-type specialization by lateral gene transfer from prokaryotes.</title>
        <authorList>
            <person name="Gloeckner G."/>
            <person name="Schaap P."/>
        </authorList>
    </citation>
    <scope>NUCLEOTIDE SEQUENCE [LARGE SCALE GENOMIC DNA]</scope>
    <source>
        <strain evidence="18 19">TK</strain>
    </source>
</reference>
<keyword evidence="19" id="KW-1185">Reference proteome</keyword>
<evidence type="ECO:0000256" key="3">
    <source>
        <dbReference type="ARBA" id="ARBA00005657"/>
    </source>
</evidence>
<dbReference type="GO" id="GO:0005525">
    <property type="term" value="F:GTP binding"/>
    <property type="evidence" value="ECO:0007669"/>
    <property type="project" value="InterPro"/>
</dbReference>
<dbReference type="PROSITE" id="PS50031">
    <property type="entry name" value="EH"/>
    <property type="match status" value="1"/>
</dbReference>
<protein>
    <submittedName>
        <fullName evidence="18">Uncharacterized protein</fullName>
    </submittedName>
</protein>
<dbReference type="NCBIfam" id="TIGR00982">
    <property type="entry name" value="uS12_E_A"/>
    <property type="match status" value="1"/>
</dbReference>
<dbReference type="FunCoup" id="A0A151Z511">
    <property type="interactions" value="463"/>
</dbReference>
<sequence>MKKLNVQDNKETDKLYTTSIDALKSLYRNKIKPLEALTRFGEFHSPSLSDSDIDAKPMVLLIGQYSTGKTSFIQYLLERDFPGLTIGPEPTTDRFNAVMYGPDDRIIPGNTVCVQEDKPFKALARYGTAFMNKFQCSHCNSPILEKLSFIDTPGVLSGEKQRIGRSYDFPAIVSWFAERSDMILLLFDAHKLDISDEFKLAIESLKGHDDKIKIVLNKADKISAQQLLRVYGSLLWSLGRVIPTPEVMRVYLGSFWNQTPLQNPETEKLLHDEMVDLIKELLLLPKNAAVRKVNDLVKRARAAKVHAIILGHLKNEMPAVFGKESKQAELIKNLDQEFTKIERMYNLPAGDFPNVDKYRQILKVHDFSKFPKLNPKMIESIDEVLAYDFPELLNRFPVDGSHKPTQYELNPFAIDELDPSERWKLFESIDKPKYMQIFHSLEPQDGKITGAAAKPTLLTSGLPNDLLGRIWKLSDIDRDGRLDQDEFCLIMHLIQVKLQGYEIPDQLPTSLIPFTKRGGYLETEESNKGKKKSKSSSSSSSMSSTTTSTRTSHSGVEKKHRKPSLSTILRGSKDKESKTQPLSNSGEFMNIFFTVFFSLSLFETQLVDKMGKPNGIRTARKLRNHRRTQRWNDKTYKKAHFGTALKANPFGGASHASGIVIQRLGIEAKQPNSAIRKCVRVQLKKNGKKITAFVPNDGCLNYIQENDKVLVAGFGRSGHAVGDIPGCRFKIVKVSSVALIAIYRGLKDKPNV</sequence>
<dbReference type="GO" id="GO:0015935">
    <property type="term" value="C:small ribosomal subunit"/>
    <property type="evidence" value="ECO:0007669"/>
    <property type="project" value="InterPro"/>
</dbReference>
<feature type="domain" description="Dynamin-type G" evidence="17">
    <location>
        <begin position="53"/>
        <end position="285"/>
    </location>
</feature>
<evidence type="ECO:0000256" key="12">
    <source>
        <dbReference type="ARBA" id="ARBA00023136"/>
    </source>
</evidence>
<dbReference type="SUPFAM" id="SSF52540">
    <property type="entry name" value="P-loop containing nucleoside triphosphate hydrolases"/>
    <property type="match status" value="1"/>
</dbReference>
<dbReference type="EMBL" id="LODT01000042">
    <property type="protein sequence ID" value="KYQ89031.1"/>
    <property type="molecule type" value="Genomic_DNA"/>
</dbReference>
<dbReference type="GO" id="GO:0003735">
    <property type="term" value="F:structural constituent of ribosome"/>
    <property type="evidence" value="ECO:0007669"/>
    <property type="project" value="InterPro"/>
</dbReference>
<keyword evidence="8" id="KW-0967">Endosome</keyword>
<evidence type="ECO:0000313" key="18">
    <source>
        <dbReference type="EMBL" id="KYQ89031.1"/>
    </source>
</evidence>
<dbReference type="PROSITE" id="PS00018">
    <property type="entry name" value="EF_HAND_1"/>
    <property type="match status" value="1"/>
</dbReference>
<dbReference type="GO" id="GO:0005886">
    <property type="term" value="C:plasma membrane"/>
    <property type="evidence" value="ECO:0007669"/>
    <property type="project" value="UniProtKB-SubCell"/>
</dbReference>
<evidence type="ECO:0000256" key="6">
    <source>
        <dbReference type="ARBA" id="ARBA00022723"/>
    </source>
</evidence>
<evidence type="ECO:0000256" key="7">
    <source>
        <dbReference type="ARBA" id="ARBA00022741"/>
    </source>
</evidence>
<dbReference type="PANTHER" id="PTHR11216">
    <property type="entry name" value="EH DOMAIN"/>
    <property type="match status" value="1"/>
</dbReference>
<dbReference type="InterPro" id="IPR000261">
    <property type="entry name" value="EH_dom"/>
</dbReference>
<dbReference type="SUPFAM" id="SSF50249">
    <property type="entry name" value="Nucleic acid-binding proteins"/>
    <property type="match status" value="1"/>
</dbReference>
<dbReference type="InterPro" id="IPR006032">
    <property type="entry name" value="Ribosomal_uS12"/>
</dbReference>
<dbReference type="InterPro" id="IPR045063">
    <property type="entry name" value="Dynamin_N"/>
</dbReference>
<evidence type="ECO:0000259" key="16">
    <source>
        <dbReference type="PROSITE" id="PS50222"/>
    </source>
</evidence>
<evidence type="ECO:0000256" key="8">
    <source>
        <dbReference type="ARBA" id="ARBA00022753"/>
    </source>
</evidence>
<dbReference type="GO" id="GO:0006897">
    <property type="term" value="P:endocytosis"/>
    <property type="evidence" value="ECO:0007669"/>
    <property type="project" value="TreeGrafter"/>
</dbReference>
<dbReference type="CDD" id="cd00052">
    <property type="entry name" value="EH"/>
    <property type="match status" value="1"/>
</dbReference>